<keyword evidence="2" id="KW-1185">Reference proteome</keyword>
<dbReference type="AlphaFoldDB" id="A0A1I5XKR9"/>
<protein>
    <submittedName>
        <fullName evidence="1">Uncharacterized protein</fullName>
    </submittedName>
</protein>
<dbReference type="STRING" id="1079859.SAMN04515674_11538"/>
<evidence type="ECO:0000313" key="2">
    <source>
        <dbReference type="Proteomes" id="UP000199306"/>
    </source>
</evidence>
<organism evidence="1 2">
    <name type="scientific">Pseudarcicella hirudinis</name>
    <dbReference type="NCBI Taxonomy" id="1079859"/>
    <lineage>
        <taxon>Bacteria</taxon>
        <taxon>Pseudomonadati</taxon>
        <taxon>Bacteroidota</taxon>
        <taxon>Cytophagia</taxon>
        <taxon>Cytophagales</taxon>
        <taxon>Flectobacillaceae</taxon>
        <taxon>Pseudarcicella</taxon>
    </lineage>
</organism>
<dbReference type="EMBL" id="FOXH01000015">
    <property type="protein sequence ID" value="SFQ32538.1"/>
    <property type="molecule type" value="Genomic_DNA"/>
</dbReference>
<reference evidence="1 2" key="1">
    <citation type="submission" date="2016-10" db="EMBL/GenBank/DDBJ databases">
        <authorList>
            <person name="de Groot N.N."/>
        </authorList>
    </citation>
    <scope>NUCLEOTIDE SEQUENCE [LARGE SCALE GENOMIC DNA]</scope>
    <source>
        <strain evidence="2">E92,LMG 26720,CCM 7988</strain>
    </source>
</reference>
<gene>
    <name evidence="1" type="ORF">SAMN04515674_11538</name>
</gene>
<proteinExistence type="predicted"/>
<dbReference type="Proteomes" id="UP000199306">
    <property type="component" value="Unassembled WGS sequence"/>
</dbReference>
<dbReference type="RefSeq" id="WP_262503437.1">
    <property type="nucleotide sequence ID" value="NZ_FOXH01000015.1"/>
</dbReference>
<accession>A0A1I5XKR9</accession>
<name>A0A1I5XKR9_9BACT</name>
<sequence>MKALFSKESRAFVYNTDYVLNNGNLYGICNSPATTLSGEAFLLK</sequence>
<evidence type="ECO:0000313" key="1">
    <source>
        <dbReference type="EMBL" id="SFQ32538.1"/>
    </source>
</evidence>